<dbReference type="AlphaFoldDB" id="A0AAE1SJ22"/>
<proteinExistence type="predicted"/>
<protein>
    <submittedName>
        <fullName evidence="3">Uncharacterized protein</fullName>
    </submittedName>
</protein>
<dbReference type="Gene3D" id="1.10.287.600">
    <property type="entry name" value="Helix hairpin bin"/>
    <property type="match status" value="1"/>
</dbReference>
<feature type="transmembrane region" description="Helical" evidence="2">
    <location>
        <begin position="334"/>
        <end position="354"/>
    </location>
</feature>
<name>A0AAE1SJ22_9SOLA</name>
<evidence type="ECO:0000313" key="4">
    <source>
        <dbReference type="Proteomes" id="UP001291623"/>
    </source>
</evidence>
<evidence type="ECO:0000313" key="3">
    <source>
        <dbReference type="EMBL" id="KAK4370337.1"/>
    </source>
</evidence>
<dbReference type="Proteomes" id="UP001291623">
    <property type="component" value="Unassembled WGS sequence"/>
</dbReference>
<evidence type="ECO:0000256" key="1">
    <source>
        <dbReference type="SAM" id="MobiDB-lite"/>
    </source>
</evidence>
<gene>
    <name evidence="3" type="ORF">RND71_009812</name>
</gene>
<keyword evidence="4" id="KW-1185">Reference proteome</keyword>
<sequence>MEEGEFSEACENLAALEKDYEEVGAEYGQSEEGSKGGFVGLFYAADIEKLVSNPTNVELFDYRCSLVKINDWGKISSGRYNNQKLITAMVQKSLGRCDYRVDEKLIVVRGDTEAKILTKHTRGPYNVVKRLRNDKNSLKRNLGFITYPSKVVVNKYGPMVSYKSILPTVSISKCMPFLTSVGLLLCSKLRICENHLSVPSLQVRHHARRHDIASEDLLSQVIVWKRTAQLNELLYWSIIQSKQQHKDRKSHPRLRKGQSDLPESSHPQWMANFGVPPSLKIAWHWRTRDRMQVAHHVDQSHVSLVLKVAHHHDEPQVSIGSLSMSLRLLHCLTVTWFISSALPGLLSLIGHWFMMGMPLLRANKPINGTNFPKHINQQSDSSISCILRENIICINNCYTAAMALRKIDVVKSNASCDNE</sequence>
<feature type="compositionally biased region" description="Basic residues" evidence="1">
    <location>
        <begin position="246"/>
        <end position="256"/>
    </location>
</feature>
<feature type="region of interest" description="Disordered" evidence="1">
    <location>
        <begin position="246"/>
        <end position="267"/>
    </location>
</feature>
<accession>A0AAE1SJ22</accession>
<keyword evidence="2" id="KW-0812">Transmembrane</keyword>
<organism evidence="3 4">
    <name type="scientific">Anisodus tanguticus</name>
    <dbReference type="NCBI Taxonomy" id="243964"/>
    <lineage>
        <taxon>Eukaryota</taxon>
        <taxon>Viridiplantae</taxon>
        <taxon>Streptophyta</taxon>
        <taxon>Embryophyta</taxon>
        <taxon>Tracheophyta</taxon>
        <taxon>Spermatophyta</taxon>
        <taxon>Magnoliopsida</taxon>
        <taxon>eudicotyledons</taxon>
        <taxon>Gunneridae</taxon>
        <taxon>Pentapetalae</taxon>
        <taxon>asterids</taxon>
        <taxon>lamiids</taxon>
        <taxon>Solanales</taxon>
        <taxon>Solanaceae</taxon>
        <taxon>Solanoideae</taxon>
        <taxon>Hyoscyameae</taxon>
        <taxon>Anisodus</taxon>
    </lineage>
</organism>
<dbReference type="InterPro" id="IPR023123">
    <property type="entry name" value="Tubulin_C"/>
</dbReference>
<keyword evidence="2" id="KW-1133">Transmembrane helix</keyword>
<keyword evidence="2" id="KW-0472">Membrane</keyword>
<reference evidence="3" key="1">
    <citation type="submission" date="2023-12" db="EMBL/GenBank/DDBJ databases">
        <title>Genome assembly of Anisodus tanguticus.</title>
        <authorList>
            <person name="Wang Y.-J."/>
        </authorList>
    </citation>
    <scope>NUCLEOTIDE SEQUENCE</scope>
    <source>
        <strain evidence="3">KB-2021</strain>
        <tissue evidence="3">Leaf</tissue>
    </source>
</reference>
<evidence type="ECO:0000256" key="2">
    <source>
        <dbReference type="SAM" id="Phobius"/>
    </source>
</evidence>
<comment type="caution">
    <text evidence="3">The sequence shown here is derived from an EMBL/GenBank/DDBJ whole genome shotgun (WGS) entry which is preliminary data.</text>
</comment>
<dbReference type="EMBL" id="JAVYJV010000005">
    <property type="protein sequence ID" value="KAK4370337.1"/>
    <property type="molecule type" value="Genomic_DNA"/>
</dbReference>